<dbReference type="Pfam" id="PF00561">
    <property type="entry name" value="Abhydrolase_1"/>
    <property type="match status" value="1"/>
</dbReference>
<protein>
    <submittedName>
        <fullName evidence="2">Unannotated protein</fullName>
    </submittedName>
</protein>
<proteinExistence type="predicted"/>
<dbReference type="SUPFAM" id="SSF53474">
    <property type="entry name" value="alpha/beta-Hydrolases"/>
    <property type="match status" value="1"/>
</dbReference>
<dbReference type="PANTHER" id="PTHR43433">
    <property type="entry name" value="HYDROLASE, ALPHA/BETA FOLD FAMILY PROTEIN"/>
    <property type="match status" value="1"/>
</dbReference>
<dbReference type="InterPro" id="IPR050471">
    <property type="entry name" value="AB_hydrolase"/>
</dbReference>
<reference evidence="2" key="1">
    <citation type="submission" date="2020-05" db="EMBL/GenBank/DDBJ databases">
        <authorList>
            <person name="Chiriac C."/>
            <person name="Salcher M."/>
            <person name="Ghai R."/>
            <person name="Kavagutti S V."/>
        </authorList>
    </citation>
    <scope>NUCLEOTIDE SEQUENCE</scope>
</reference>
<evidence type="ECO:0000259" key="1">
    <source>
        <dbReference type="Pfam" id="PF00561"/>
    </source>
</evidence>
<feature type="domain" description="AB hydrolase-1" evidence="1">
    <location>
        <begin position="22"/>
        <end position="128"/>
    </location>
</feature>
<dbReference type="PANTHER" id="PTHR43433:SF5">
    <property type="entry name" value="AB HYDROLASE-1 DOMAIN-CONTAINING PROTEIN"/>
    <property type="match status" value="1"/>
</dbReference>
<sequence>MTTGTFSGRGFDIHYEVVGEGPRLLFFNGSGSSISVARPLIDALASCNTVLVHDQRGLGLTEVPEGPYEMSDYANDGRALLDHVGWDRAAVFGISFGGMVALEFAVTYPEMVDRLCLACTSAGGQGGSSYPLHELASLDPVDRARLYPTLVDTRFDEAWLAEHPTDAAFLAPRPAPTGRSALGASWQLDARSRHDVWDRLGSIVAPTFVASGEFDGIAPPDNGRSIAARVNGAVHEEYHGGHMFLFQDRRALRDVRDFLSNNPEEMRT</sequence>
<accession>A0A6J6ES70</accession>
<gene>
    <name evidence="2" type="ORF">UFOPK1722_00785</name>
</gene>
<dbReference type="PRINTS" id="PR00111">
    <property type="entry name" value="ABHYDROLASE"/>
</dbReference>
<name>A0A6J6ES70_9ZZZZ</name>
<dbReference type="EMBL" id="CAEZTS010000055">
    <property type="protein sequence ID" value="CAB4577714.1"/>
    <property type="molecule type" value="Genomic_DNA"/>
</dbReference>
<organism evidence="2">
    <name type="scientific">freshwater metagenome</name>
    <dbReference type="NCBI Taxonomy" id="449393"/>
    <lineage>
        <taxon>unclassified sequences</taxon>
        <taxon>metagenomes</taxon>
        <taxon>ecological metagenomes</taxon>
    </lineage>
</organism>
<evidence type="ECO:0000313" key="2">
    <source>
        <dbReference type="EMBL" id="CAB4577714.1"/>
    </source>
</evidence>
<dbReference type="Gene3D" id="3.40.50.1820">
    <property type="entry name" value="alpha/beta hydrolase"/>
    <property type="match status" value="1"/>
</dbReference>
<dbReference type="InterPro" id="IPR000073">
    <property type="entry name" value="AB_hydrolase_1"/>
</dbReference>
<dbReference type="InterPro" id="IPR029058">
    <property type="entry name" value="AB_hydrolase_fold"/>
</dbReference>
<dbReference type="AlphaFoldDB" id="A0A6J6ES70"/>